<feature type="region of interest" description="Disordered" evidence="1">
    <location>
        <begin position="202"/>
        <end position="222"/>
    </location>
</feature>
<proteinExistence type="predicted"/>
<reference evidence="2 3" key="1">
    <citation type="submission" date="2023-01" db="EMBL/GenBank/DDBJ databases">
        <title>Analysis of 21 Apiospora genomes using comparative genomics revels a genus with tremendous synthesis potential of carbohydrate active enzymes and secondary metabolites.</title>
        <authorList>
            <person name="Sorensen T."/>
        </authorList>
    </citation>
    <scope>NUCLEOTIDE SEQUENCE [LARGE SCALE GENOMIC DNA]</scope>
    <source>
        <strain evidence="2 3">CBS 24483</strain>
    </source>
</reference>
<dbReference type="Proteomes" id="UP001391051">
    <property type="component" value="Unassembled WGS sequence"/>
</dbReference>
<evidence type="ECO:0000313" key="2">
    <source>
        <dbReference type="EMBL" id="KAK7952818.1"/>
    </source>
</evidence>
<evidence type="ECO:0008006" key="4">
    <source>
        <dbReference type="Google" id="ProtNLM"/>
    </source>
</evidence>
<protein>
    <recommendedName>
        <fullName evidence="4">Fungal N-terminal domain-containing protein</fullName>
    </recommendedName>
</protein>
<dbReference type="GeneID" id="92077830"/>
<organism evidence="2 3">
    <name type="scientific">Apiospora aurea</name>
    <dbReference type="NCBI Taxonomy" id="335848"/>
    <lineage>
        <taxon>Eukaryota</taxon>
        <taxon>Fungi</taxon>
        <taxon>Dikarya</taxon>
        <taxon>Ascomycota</taxon>
        <taxon>Pezizomycotina</taxon>
        <taxon>Sordariomycetes</taxon>
        <taxon>Xylariomycetidae</taxon>
        <taxon>Amphisphaeriales</taxon>
        <taxon>Apiosporaceae</taxon>
        <taxon>Apiospora</taxon>
    </lineage>
</organism>
<feature type="region of interest" description="Disordered" evidence="1">
    <location>
        <begin position="153"/>
        <end position="179"/>
    </location>
</feature>
<dbReference type="RefSeq" id="XP_066700880.1">
    <property type="nucleotide sequence ID" value="XM_066844768.1"/>
</dbReference>
<accession>A0ABR1QG28</accession>
<evidence type="ECO:0000313" key="3">
    <source>
        <dbReference type="Proteomes" id="UP001391051"/>
    </source>
</evidence>
<keyword evidence="3" id="KW-1185">Reference proteome</keyword>
<evidence type="ECO:0000256" key="1">
    <source>
        <dbReference type="SAM" id="MobiDB-lite"/>
    </source>
</evidence>
<name>A0ABR1QG28_9PEZI</name>
<gene>
    <name evidence="2" type="ORF">PG986_008546</name>
</gene>
<comment type="caution">
    <text evidence="2">The sequence shown here is derived from an EMBL/GenBank/DDBJ whole genome shotgun (WGS) entry which is preliminary data.</text>
</comment>
<feature type="compositionally biased region" description="Polar residues" evidence="1">
    <location>
        <begin position="202"/>
        <end position="211"/>
    </location>
</feature>
<sequence>MAEILAAVVTAAQAAEYCLKLCGLLDRLYHASEASRKHQERVLELVPLLEQIRQDPTFDTPEISCCTRSLAAILESLTFPKQYKTRSPRFLNSIIFVIREKRFGRIFASIEEKKSTLTLYITNTTLKEVRVGLRYHQRPTKALGMCHSTACDAGQEGQDVEGSPCNKRKESPDSAGMDVTLREPSTLDAIDSIISKAIATYQESSNDSRTQGGRPPSPAAYDSNVMTSRGPMLNGYDVKGHVSDERMREFTENKIYYGNVKAPATSITQHADGQGAHVPGEDIMHNGHVFRDGNLAAHNTKYVGNRMEVDGTMRNGDEIL</sequence>
<dbReference type="EMBL" id="JAQQWE010000005">
    <property type="protein sequence ID" value="KAK7952818.1"/>
    <property type="molecule type" value="Genomic_DNA"/>
</dbReference>